<dbReference type="InterPro" id="IPR036163">
    <property type="entry name" value="HMA_dom_sf"/>
</dbReference>
<keyword evidence="5" id="KW-1185">Reference proteome</keyword>
<dbReference type="Proteomes" id="UP000275368">
    <property type="component" value="Chromosome"/>
</dbReference>
<dbReference type="OrthoDB" id="9813965at2"/>
<organism evidence="4 5">
    <name type="scientific">Paenibacillus baekrokdamisoli</name>
    <dbReference type="NCBI Taxonomy" id="1712516"/>
    <lineage>
        <taxon>Bacteria</taxon>
        <taxon>Bacillati</taxon>
        <taxon>Bacillota</taxon>
        <taxon>Bacilli</taxon>
        <taxon>Bacillales</taxon>
        <taxon>Paenibacillaceae</taxon>
        <taxon>Paenibacillus</taxon>
    </lineage>
</organism>
<gene>
    <name evidence="4" type="primary">copZ</name>
    <name evidence="4" type="ORF">Back11_21140</name>
</gene>
<dbReference type="CDD" id="cd00371">
    <property type="entry name" value="HMA"/>
    <property type="match status" value="1"/>
</dbReference>
<dbReference type="SUPFAM" id="SSF55008">
    <property type="entry name" value="HMA, heavy metal-associated domain"/>
    <property type="match status" value="1"/>
</dbReference>
<proteinExistence type="predicted"/>
<dbReference type="InterPro" id="IPR006121">
    <property type="entry name" value="HMA_dom"/>
</dbReference>
<dbReference type="InterPro" id="IPR006122">
    <property type="entry name" value="HMA_Cu_ion-bd"/>
</dbReference>
<evidence type="ECO:0000259" key="3">
    <source>
        <dbReference type="PROSITE" id="PS50846"/>
    </source>
</evidence>
<dbReference type="GO" id="GO:0006825">
    <property type="term" value="P:copper ion transport"/>
    <property type="evidence" value="ECO:0007669"/>
    <property type="project" value="InterPro"/>
</dbReference>
<protein>
    <submittedName>
        <fullName evidence="4">Copper chaperone CopZ</fullName>
    </submittedName>
</protein>
<dbReference type="AlphaFoldDB" id="A0A3G9JCT5"/>
<dbReference type="PROSITE" id="PS50846">
    <property type="entry name" value="HMA_2"/>
    <property type="match status" value="1"/>
</dbReference>
<accession>A0A3G9JCT5</accession>
<dbReference type="EMBL" id="AP019308">
    <property type="protein sequence ID" value="BBH20769.1"/>
    <property type="molecule type" value="Genomic_DNA"/>
</dbReference>
<dbReference type="PRINTS" id="PR00944">
    <property type="entry name" value="CUEXPORT"/>
</dbReference>
<sequence>MSTTATLQVKGMSCQHCVNSVEGALKKKGVSAKVNLPGNSVTVDYEAANITIDQIKEAIEDQGYDVV</sequence>
<evidence type="ECO:0000256" key="2">
    <source>
        <dbReference type="ARBA" id="ARBA00023008"/>
    </source>
</evidence>
<dbReference type="FunFam" id="3.30.70.100:FF:000005">
    <property type="entry name" value="Copper-exporting P-type ATPase A"/>
    <property type="match status" value="1"/>
</dbReference>
<evidence type="ECO:0000256" key="1">
    <source>
        <dbReference type="ARBA" id="ARBA00022723"/>
    </source>
</evidence>
<reference evidence="4 5" key="1">
    <citation type="submission" date="2018-11" db="EMBL/GenBank/DDBJ databases">
        <title>Complete genome sequence of Paenibacillus baekrokdamisoli strain KCTC 33723.</title>
        <authorList>
            <person name="Kang S.W."/>
            <person name="Lee K.C."/>
            <person name="Kim K.K."/>
            <person name="Kim J.S."/>
            <person name="Kim D.S."/>
            <person name="Ko S.H."/>
            <person name="Yang S.H."/>
            <person name="Lee J.S."/>
        </authorList>
    </citation>
    <scope>NUCLEOTIDE SEQUENCE [LARGE SCALE GENOMIC DNA]</scope>
    <source>
        <strain evidence="4 5">KCTC 33723</strain>
    </source>
</reference>
<evidence type="ECO:0000313" key="4">
    <source>
        <dbReference type="EMBL" id="BBH20769.1"/>
    </source>
</evidence>
<dbReference type="InterPro" id="IPR000428">
    <property type="entry name" value="Cu-bd"/>
</dbReference>
<keyword evidence="1" id="KW-0479">Metal-binding</keyword>
<name>A0A3G9JCT5_9BACL</name>
<keyword evidence="2" id="KW-0186">Copper</keyword>
<feature type="domain" description="HMA" evidence="3">
    <location>
        <begin position="3"/>
        <end position="67"/>
    </location>
</feature>
<dbReference type="KEGG" id="pbk:Back11_21140"/>
<dbReference type="NCBIfam" id="TIGR00003">
    <property type="entry name" value="copper ion binding protein"/>
    <property type="match status" value="1"/>
</dbReference>
<dbReference type="Gene3D" id="3.30.70.100">
    <property type="match status" value="1"/>
</dbReference>
<dbReference type="Pfam" id="PF00403">
    <property type="entry name" value="HMA"/>
    <property type="match status" value="1"/>
</dbReference>
<dbReference type="GO" id="GO:0005507">
    <property type="term" value="F:copper ion binding"/>
    <property type="evidence" value="ECO:0007669"/>
    <property type="project" value="InterPro"/>
</dbReference>
<evidence type="ECO:0000313" key="5">
    <source>
        <dbReference type="Proteomes" id="UP000275368"/>
    </source>
</evidence>